<dbReference type="SMART" id="SM00355">
    <property type="entry name" value="ZnF_C2H2"/>
    <property type="match status" value="4"/>
</dbReference>
<comment type="similarity">
    <text evidence="2">Belongs to the krueppel C2H2-type zinc-finger protein family.</text>
</comment>
<sequence length="171" mass="19886">MTYRICVDPQKKSYLLNINKKTFTQSNAILKQKMFPKCWKKKYIYSKTITKLSKSTLTSQKVCKCSVCGKIFSQNCHMTKHKCIHRSKKKHYCDICGRTFSESSTLTNHKRIHTGEKPYNCDMCGKSFSQSDKFAIHKRIHTGEKPYQCGICAKTFSRSFDLNRPQGHSHK</sequence>
<dbReference type="PANTHER" id="PTHR23235">
    <property type="entry name" value="KRUEPPEL-LIKE TRANSCRIPTION FACTOR"/>
    <property type="match status" value="1"/>
</dbReference>
<dbReference type="EMBL" id="OX597820">
    <property type="protein sequence ID" value="CAI9725513.1"/>
    <property type="molecule type" value="Genomic_DNA"/>
</dbReference>
<dbReference type="GO" id="GO:0045892">
    <property type="term" value="P:negative regulation of DNA-templated transcription"/>
    <property type="evidence" value="ECO:0007669"/>
    <property type="project" value="UniProtKB-ARBA"/>
</dbReference>
<dbReference type="Proteomes" id="UP001162480">
    <property type="component" value="Chromosome 7"/>
</dbReference>
<dbReference type="PROSITE" id="PS00028">
    <property type="entry name" value="ZINC_FINGER_C2H2_1"/>
    <property type="match status" value="3"/>
</dbReference>
<evidence type="ECO:0000256" key="5">
    <source>
        <dbReference type="ARBA" id="ARBA00022771"/>
    </source>
</evidence>
<feature type="domain" description="C2H2-type" evidence="12">
    <location>
        <begin position="119"/>
        <end position="146"/>
    </location>
</feature>
<evidence type="ECO:0000256" key="1">
    <source>
        <dbReference type="ARBA" id="ARBA00004123"/>
    </source>
</evidence>
<dbReference type="InterPro" id="IPR013087">
    <property type="entry name" value="Znf_C2H2_type"/>
</dbReference>
<dbReference type="GO" id="GO:0000981">
    <property type="term" value="F:DNA-binding transcription factor activity, RNA polymerase II-specific"/>
    <property type="evidence" value="ECO:0007669"/>
    <property type="project" value="TreeGrafter"/>
</dbReference>
<evidence type="ECO:0000256" key="4">
    <source>
        <dbReference type="ARBA" id="ARBA00022737"/>
    </source>
</evidence>
<dbReference type="AlphaFoldDB" id="A0AA36F824"/>
<evidence type="ECO:0000256" key="2">
    <source>
        <dbReference type="ARBA" id="ARBA00006991"/>
    </source>
</evidence>
<keyword evidence="10" id="KW-0539">Nucleus</keyword>
<evidence type="ECO:0000256" key="8">
    <source>
        <dbReference type="ARBA" id="ARBA00023125"/>
    </source>
</evidence>
<evidence type="ECO:0000256" key="6">
    <source>
        <dbReference type="ARBA" id="ARBA00022833"/>
    </source>
</evidence>
<keyword evidence="4" id="KW-0677">Repeat</keyword>
<feature type="domain" description="C2H2-type" evidence="12">
    <location>
        <begin position="63"/>
        <end position="90"/>
    </location>
</feature>
<evidence type="ECO:0000256" key="7">
    <source>
        <dbReference type="ARBA" id="ARBA00023015"/>
    </source>
</evidence>
<dbReference type="GO" id="GO:0008270">
    <property type="term" value="F:zinc ion binding"/>
    <property type="evidence" value="ECO:0007669"/>
    <property type="project" value="UniProtKB-KW"/>
</dbReference>
<keyword evidence="7" id="KW-0805">Transcription regulation</keyword>
<protein>
    <submittedName>
        <fullName evidence="13">Zinc finger OZF-like</fullName>
    </submittedName>
</protein>
<feature type="domain" description="C2H2-type" evidence="12">
    <location>
        <begin position="91"/>
        <end position="118"/>
    </location>
</feature>
<evidence type="ECO:0000256" key="11">
    <source>
        <dbReference type="PROSITE-ProRule" id="PRU00042"/>
    </source>
</evidence>
<organism evidence="13 14">
    <name type="scientific">Octopus vulgaris</name>
    <name type="common">Common octopus</name>
    <dbReference type="NCBI Taxonomy" id="6645"/>
    <lineage>
        <taxon>Eukaryota</taxon>
        <taxon>Metazoa</taxon>
        <taxon>Spiralia</taxon>
        <taxon>Lophotrochozoa</taxon>
        <taxon>Mollusca</taxon>
        <taxon>Cephalopoda</taxon>
        <taxon>Coleoidea</taxon>
        <taxon>Octopodiformes</taxon>
        <taxon>Octopoda</taxon>
        <taxon>Incirrata</taxon>
        <taxon>Octopodidae</taxon>
        <taxon>Octopus</taxon>
    </lineage>
</organism>
<gene>
    <name evidence="13" type="ORF">OCTVUL_1B000889</name>
</gene>
<dbReference type="FunFam" id="3.30.160.60:FF:000690">
    <property type="entry name" value="Zinc finger protein 354C"/>
    <property type="match status" value="1"/>
</dbReference>
<dbReference type="Gene3D" id="3.30.160.60">
    <property type="entry name" value="Classic Zinc Finger"/>
    <property type="match status" value="4"/>
</dbReference>
<proteinExistence type="inferred from homology"/>
<name>A0AA36F824_OCTVU</name>
<keyword evidence="8" id="KW-0238">DNA-binding</keyword>
<evidence type="ECO:0000256" key="10">
    <source>
        <dbReference type="ARBA" id="ARBA00023242"/>
    </source>
</evidence>
<dbReference type="Pfam" id="PF00096">
    <property type="entry name" value="zf-C2H2"/>
    <property type="match status" value="2"/>
</dbReference>
<evidence type="ECO:0000256" key="3">
    <source>
        <dbReference type="ARBA" id="ARBA00022723"/>
    </source>
</evidence>
<dbReference type="InterPro" id="IPR036236">
    <property type="entry name" value="Znf_C2H2_sf"/>
</dbReference>
<keyword evidence="9" id="KW-0804">Transcription</keyword>
<dbReference type="PANTHER" id="PTHR23235:SF142">
    <property type="entry name" value="ZINC FINGER PROTEIN 384"/>
    <property type="match status" value="1"/>
</dbReference>
<reference evidence="13" key="1">
    <citation type="submission" date="2023-08" db="EMBL/GenBank/DDBJ databases">
        <authorList>
            <person name="Alioto T."/>
            <person name="Alioto T."/>
            <person name="Gomez Garrido J."/>
        </authorList>
    </citation>
    <scope>NUCLEOTIDE SEQUENCE</scope>
</reference>
<evidence type="ECO:0000256" key="9">
    <source>
        <dbReference type="ARBA" id="ARBA00023163"/>
    </source>
</evidence>
<keyword evidence="5 11" id="KW-0863">Zinc-finger</keyword>
<dbReference type="GO" id="GO:0000978">
    <property type="term" value="F:RNA polymerase II cis-regulatory region sequence-specific DNA binding"/>
    <property type="evidence" value="ECO:0007669"/>
    <property type="project" value="TreeGrafter"/>
</dbReference>
<dbReference type="FunFam" id="3.30.160.60:FF:002239">
    <property type="entry name" value="Zinc finger protein 226"/>
    <property type="match status" value="1"/>
</dbReference>
<dbReference type="FunFam" id="3.30.160.60:FF:002604">
    <property type="entry name" value="Zinc finger protein 715"/>
    <property type="match status" value="1"/>
</dbReference>
<feature type="domain" description="C2H2-type" evidence="12">
    <location>
        <begin position="147"/>
        <end position="171"/>
    </location>
</feature>
<dbReference type="GO" id="GO:0005634">
    <property type="term" value="C:nucleus"/>
    <property type="evidence" value="ECO:0007669"/>
    <property type="project" value="UniProtKB-SubCell"/>
</dbReference>
<comment type="subcellular location">
    <subcellularLocation>
        <location evidence="1">Nucleus</location>
    </subcellularLocation>
</comment>
<evidence type="ECO:0000313" key="13">
    <source>
        <dbReference type="EMBL" id="CAI9725513.1"/>
    </source>
</evidence>
<evidence type="ECO:0000259" key="12">
    <source>
        <dbReference type="PROSITE" id="PS50157"/>
    </source>
</evidence>
<accession>A0AA36F824</accession>
<dbReference type="PROSITE" id="PS50157">
    <property type="entry name" value="ZINC_FINGER_C2H2_2"/>
    <property type="match status" value="4"/>
</dbReference>
<keyword evidence="14" id="KW-1185">Reference proteome</keyword>
<dbReference type="SUPFAM" id="SSF57667">
    <property type="entry name" value="beta-beta-alpha zinc fingers"/>
    <property type="match status" value="2"/>
</dbReference>
<keyword evidence="6" id="KW-0862">Zinc</keyword>
<evidence type="ECO:0000313" key="14">
    <source>
        <dbReference type="Proteomes" id="UP001162480"/>
    </source>
</evidence>
<keyword evidence="3" id="KW-0479">Metal-binding</keyword>